<sequence length="294" mass="32884">MNKTKGFLSLLSAGFLFGIFGIFVRLLNSEMTNFQQIFFRSVVGFILASGIIILFKKKVSIKNISLVNLLLFAISLPLTIVFYTLSILKTKIIVAVAALFLGSILLSLVAGILFFKEKLTVKKGLAIISSILALYFFTAPFSFKNINIGLVFGILSGFMDTLSNTFKKHLGDKVDRFLLVSIQMMGTIIISLVLMLYTKTLFIPQISPFILLVGLLFGFFLMLNNYLMLVGFHNFDLNLGTIILSSELLFAFIFGYLFYKEMPTSNELIGGGLITFSIIIAHLNFKKKNYLAFK</sequence>
<dbReference type="Pfam" id="PF00892">
    <property type="entry name" value="EamA"/>
    <property type="match status" value="2"/>
</dbReference>
<protein>
    <recommendedName>
        <fullName evidence="2">EamA domain-containing protein</fullName>
    </recommendedName>
</protein>
<name>A0A2M7XWV9_9BACT</name>
<keyword evidence="1" id="KW-0472">Membrane</keyword>
<feature type="transmembrane region" description="Helical" evidence="1">
    <location>
        <begin position="37"/>
        <end position="55"/>
    </location>
</feature>
<feature type="transmembrane region" description="Helical" evidence="1">
    <location>
        <begin position="239"/>
        <end position="259"/>
    </location>
</feature>
<proteinExistence type="predicted"/>
<feature type="transmembrane region" description="Helical" evidence="1">
    <location>
        <begin position="178"/>
        <end position="197"/>
    </location>
</feature>
<accession>A0A2M7XWV9</accession>
<keyword evidence="1" id="KW-1133">Transmembrane helix</keyword>
<organism evidence="3 4">
    <name type="scientific">Candidatus Roizmanbacteria bacterium CG_4_9_14_3_um_filter_33_18</name>
    <dbReference type="NCBI Taxonomy" id="1974841"/>
    <lineage>
        <taxon>Bacteria</taxon>
        <taxon>Candidatus Roizmaniibacteriota</taxon>
    </lineage>
</organism>
<dbReference type="Proteomes" id="UP000229647">
    <property type="component" value="Unassembled WGS sequence"/>
</dbReference>
<gene>
    <name evidence="3" type="ORF">CO165_04650</name>
</gene>
<evidence type="ECO:0000313" key="3">
    <source>
        <dbReference type="EMBL" id="PJA55229.1"/>
    </source>
</evidence>
<dbReference type="InterPro" id="IPR037185">
    <property type="entry name" value="EmrE-like"/>
</dbReference>
<dbReference type="PANTHER" id="PTHR22911">
    <property type="entry name" value="ACYL-MALONYL CONDENSING ENZYME-RELATED"/>
    <property type="match status" value="1"/>
</dbReference>
<reference evidence="4" key="1">
    <citation type="submission" date="2017-09" db="EMBL/GenBank/DDBJ databases">
        <title>Depth-based differentiation of microbial function through sediment-hosted aquifers and enrichment of novel symbionts in the deep terrestrial subsurface.</title>
        <authorList>
            <person name="Probst A.J."/>
            <person name="Ladd B."/>
            <person name="Jarett J.K."/>
            <person name="Geller-Mcgrath D.E."/>
            <person name="Sieber C.M.K."/>
            <person name="Emerson J.B."/>
            <person name="Anantharaman K."/>
            <person name="Thomas B.C."/>
            <person name="Malmstrom R."/>
            <person name="Stieglmeier M."/>
            <person name="Klingl A."/>
            <person name="Woyke T."/>
            <person name="Ryan C.M."/>
            <person name="Banfield J.F."/>
        </authorList>
    </citation>
    <scope>NUCLEOTIDE SEQUENCE [LARGE SCALE GENOMIC DNA]</scope>
</reference>
<evidence type="ECO:0000256" key="1">
    <source>
        <dbReference type="SAM" id="Phobius"/>
    </source>
</evidence>
<feature type="transmembrane region" description="Helical" evidence="1">
    <location>
        <begin position="67"/>
        <end position="86"/>
    </location>
</feature>
<evidence type="ECO:0000259" key="2">
    <source>
        <dbReference type="Pfam" id="PF00892"/>
    </source>
</evidence>
<dbReference type="InterPro" id="IPR000620">
    <property type="entry name" value="EamA_dom"/>
</dbReference>
<feature type="transmembrane region" description="Helical" evidence="1">
    <location>
        <begin position="265"/>
        <end position="285"/>
    </location>
</feature>
<feature type="transmembrane region" description="Helical" evidence="1">
    <location>
        <begin position="92"/>
        <end position="115"/>
    </location>
</feature>
<feature type="domain" description="EamA" evidence="2">
    <location>
        <begin position="148"/>
        <end position="280"/>
    </location>
</feature>
<dbReference type="PANTHER" id="PTHR22911:SF137">
    <property type="entry name" value="SOLUTE CARRIER FAMILY 35 MEMBER G2-RELATED"/>
    <property type="match status" value="1"/>
</dbReference>
<feature type="transmembrane region" description="Helical" evidence="1">
    <location>
        <begin position="148"/>
        <end position="166"/>
    </location>
</feature>
<comment type="caution">
    <text evidence="3">The sequence shown here is derived from an EMBL/GenBank/DDBJ whole genome shotgun (WGS) entry which is preliminary data.</text>
</comment>
<keyword evidence="1" id="KW-0812">Transmembrane</keyword>
<dbReference type="AlphaFoldDB" id="A0A2M7XWV9"/>
<dbReference type="SUPFAM" id="SSF103481">
    <property type="entry name" value="Multidrug resistance efflux transporter EmrE"/>
    <property type="match status" value="1"/>
</dbReference>
<feature type="domain" description="EamA" evidence="2">
    <location>
        <begin position="5"/>
        <end position="137"/>
    </location>
</feature>
<dbReference type="EMBL" id="PFWL01000190">
    <property type="protein sequence ID" value="PJA55229.1"/>
    <property type="molecule type" value="Genomic_DNA"/>
</dbReference>
<feature type="transmembrane region" description="Helical" evidence="1">
    <location>
        <begin position="124"/>
        <end position="142"/>
    </location>
</feature>
<evidence type="ECO:0000313" key="4">
    <source>
        <dbReference type="Proteomes" id="UP000229647"/>
    </source>
</evidence>
<dbReference type="GO" id="GO:0016020">
    <property type="term" value="C:membrane"/>
    <property type="evidence" value="ECO:0007669"/>
    <property type="project" value="InterPro"/>
</dbReference>
<feature type="transmembrane region" description="Helical" evidence="1">
    <location>
        <begin position="209"/>
        <end position="227"/>
    </location>
</feature>